<accession>A0A512JF93</accession>
<dbReference type="PROSITE" id="PS51257">
    <property type="entry name" value="PROKAR_LIPOPROTEIN"/>
    <property type="match status" value="1"/>
</dbReference>
<feature type="region of interest" description="Disordered" evidence="1">
    <location>
        <begin position="37"/>
        <end position="120"/>
    </location>
</feature>
<dbReference type="OrthoDB" id="7997695at2"/>
<feature type="compositionally biased region" description="Basic and acidic residues" evidence="1">
    <location>
        <begin position="84"/>
        <end position="100"/>
    </location>
</feature>
<reference evidence="3 4" key="1">
    <citation type="submission" date="2019-07" db="EMBL/GenBank/DDBJ databases">
        <title>Whole genome shotgun sequence of Methylobacterium gnaphalii NBRC 107716.</title>
        <authorList>
            <person name="Hosoyama A."/>
            <person name="Uohara A."/>
            <person name="Ohji S."/>
            <person name="Ichikawa N."/>
        </authorList>
    </citation>
    <scope>NUCLEOTIDE SEQUENCE [LARGE SCALE GENOMIC DNA]</scope>
    <source>
        <strain evidence="3 4">NBRC 107716</strain>
    </source>
</reference>
<evidence type="ECO:0000313" key="3">
    <source>
        <dbReference type="EMBL" id="GEP08617.1"/>
    </source>
</evidence>
<evidence type="ECO:0000256" key="1">
    <source>
        <dbReference type="SAM" id="MobiDB-lite"/>
    </source>
</evidence>
<proteinExistence type="predicted"/>
<protein>
    <submittedName>
        <fullName evidence="3">Uncharacterized protein</fullName>
    </submittedName>
</protein>
<dbReference type="RefSeq" id="WP_147044973.1">
    <property type="nucleotide sequence ID" value="NZ_BJZV01000002.1"/>
</dbReference>
<feature type="signal peptide" evidence="2">
    <location>
        <begin position="1"/>
        <end position="23"/>
    </location>
</feature>
<name>A0A512JF93_9HYPH</name>
<keyword evidence="2" id="KW-0732">Signal</keyword>
<comment type="caution">
    <text evidence="3">The sequence shown here is derived from an EMBL/GenBank/DDBJ whole genome shotgun (WGS) entry which is preliminary data.</text>
</comment>
<sequence>MRIAIAVPVALSALLAGSLPAFAISCKEEIATIERRLNSSGAAEVTKKEPPGGTTSSDSAKALDKPPSGKPSDPAVQPSAAGVEEARKLIDTARSQEKAGQEQACQDTMTKAKQKAGALP</sequence>
<dbReference type="EMBL" id="BJZV01000002">
    <property type="protein sequence ID" value="GEP08617.1"/>
    <property type="molecule type" value="Genomic_DNA"/>
</dbReference>
<dbReference type="AlphaFoldDB" id="A0A512JF93"/>
<dbReference type="Proteomes" id="UP000321750">
    <property type="component" value="Unassembled WGS sequence"/>
</dbReference>
<feature type="chain" id="PRO_5022018167" evidence="2">
    <location>
        <begin position="24"/>
        <end position="120"/>
    </location>
</feature>
<gene>
    <name evidence="3" type="ORF">MGN01_04620</name>
</gene>
<evidence type="ECO:0000313" key="4">
    <source>
        <dbReference type="Proteomes" id="UP000321750"/>
    </source>
</evidence>
<organism evidence="3 4">
    <name type="scientific">Methylobacterium gnaphalii</name>
    <dbReference type="NCBI Taxonomy" id="1010610"/>
    <lineage>
        <taxon>Bacteria</taxon>
        <taxon>Pseudomonadati</taxon>
        <taxon>Pseudomonadota</taxon>
        <taxon>Alphaproteobacteria</taxon>
        <taxon>Hyphomicrobiales</taxon>
        <taxon>Methylobacteriaceae</taxon>
        <taxon>Methylobacterium</taxon>
    </lineage>
</organism>
<keyword evidence="4" id="KW-1185">Reference proteome</keyword>
<evidence type="ECO:0000256" key="2">
    <source>
        <dbReference type="SAM" id="SignalP"/>
    </source>
</evidence>